<accession>A0A368H606</accession>
<keyword evidence="2" id="KW-1185">Reference proteome</keyword>
<dbReference type="Proteomes" id="UP000252519">
    <property type="component" value="Unassembled WGS sequence"/>
</dbReference>
<dbReference type="EMBL" id="JOJR01000009">
    <property type="protein sequence ID" value="RCN51994.1"/>
    <property type="molecule type" value="Genomic_DNA"/>
</dbReference>
<gene>
    <name evidence="1" type="ORF">ANCCAN_01781</name>
</gene>
<proteinExistence type="predicted"/>
<sequence>MVICEVVVFLYWEFVAVQGYGAWDLVIAETSNILFFDVLVVPYLILNGNIHAQLRNIRKAHTKIVHVSMSNSRMNVNV</sequence>
<organism evidence="1 2">
    <name type="scientific">Ancylostoma caninum</name>
    <name type="common">Dog hookworm</name>
    <dbReference type="NCBI Taxonomy" id="29170"/>
    <lineage>
        <taxon>Eukaryota</taxon>
        <taxon>Metazoa</taxon>
        <taxon>Ecdysozoa</taxon>
        <taxon>Nematoda</taxon>
        <taxon>Chromadorea</taxon>
        <taxon>Rhabditida</taxon>
        <taxon>Rhabditina</taxon>
        <taxon>Rhabditomorpha</taxon>
        <taxon>Strongyloidea</taxon>
        <taxon>Ancylostomatidae</taxon>
        <taxon>Ancylostomatinae</taxon>
        <taxon>Ancylostoma</taxon>
    </lineage>
</organism>
<reference evidence="1 2" key="1">
    <citation type="submission" date="2014-10" db="EMBL/GenBank/DDBJ databases">
        <title>Draft genome of the hookworm Ancylostoma caninum.</title>
        <authorList>
            <person name="Mitreva M."/>
        </authorList>
    </citation>
    <scope>NUCLEOTIDE SEQUENCE [LARGE SCALE GENOMIC DNA]</scope>
    <source>
        <strain evidence="1 2">Baltimore</strain>
    </source>
</reference>
<comment type="caution">
    <text evidence="1">The sequence shown here is derived from an EMBL/GenBank/DDBJ whole genome shotgun (WGS) entry which is preliminary data.</text>
</comment>
<evidence type="ECO:0000313" key="1">
    <source>
        <dbReference type="EMBL" id="RCN51994.1"/>
    </source>
</evidence>
<evidence type="ECO:0000313" key="2">
    <source>
        <dbReference type="Proteomes" id="UP000252519"/>
    </source>
</evidence>
<dbReference type="OrthoDB" id="5821374at2759"/>
<protein>
    <submittedName>
        <fullName evidence="1">Uncharacterized protein</fullName>
    </submittedName>
</protein>
<name>A0A368H606_ANCCA</name>
<dbReference type="AlphaFoldDB" id="A0A368H606"/>